<evidence type="ECO:0000256" key="3">
    <source>
        <dbReference type="SAM" id="Phobius"/>
    </source>
</evidence>
<evidence type="ECO:0000313" key="6">
    <source>
        <dbReference type="Proteomes" id="UP000743370"/>
    </source>
</evidence>
<sequence>MANPSVKRRFCDDDAAGFDAAKGIEKLTRSTQGSTEIHKIEWWSFGSSFDVATGAAPPPPPAMSLMNLTANVVKSTPPSPAPSNSEEKGSKSKSSCRNGLCKQNLGAVAVLLVTGLLFWLWSIFMVLYPARRNVVHLYIPRSQTQFPESVTLKDNWCWEQNFINVNVGAEDVEGILFVQKGYLVNVISTHNVDGYLTQPGSIGNLKIQKGSEHICVEHPGLHEFSFVDSCIFFGSSSVKINTATQSVTMPRREVRKVRLAMEVSEERRYPMEPL</sequence>
<dbReference type="PANTHER" id="PTHR23303">
    <property type="entry name" value="CARBOXYPEPTIDASE REGULATORY REGION-CONTAINING"/>
    <property type="match status" value="1"/>
</dbReference>
<keyword evidence="3" id="KW-1133">Transmembrane helix</keyword>
<name>A0A8T0KW83_PHAAN</name>
<proteinExistence type="predicted"/>
<dbReference type="PANTHER" id="PTHR23303:SF14">
    <property type="entry name" value="BOS COMPLEX SUBUNIT NOMO1-RELATED"/>
    <property type="match status" value="1"/>
</dbReference>
<dbReference type="Proteomes" id="UP000743370">
    <property type="component" value="Unassembled WGS sequence"/>
</dbReference>
<organism evidence="5 6">
    <name type="scientific">Phaseolus angularis</name>
    <name type="common">Azuki bean</name>
    <name type="synonym">Vigna angularis</name>
    <dbReference type="NCBI Taxonomy" id="3914"/>
    <lineage>
        <taxon>Eukaryota</taxon>
        <taxon>Viridiplantae</taxon>
        <taxon>Streptophyta</taxon>
        <taxon>Embryophyta</taxon>
        <taxon>Tracheophyta</taxon>
        <taxon>Spermatophyta</taxon>
        <taxon>Magnoliopsida</taxon>
        <taxon>eudicotyledons</taxon>
        <taxon>Gunneridae</taxon>
        <taxon>Pentapetalae</taxon>
        <taxon>rosids</taxon>
        <taxon>fabids</taxon>
        <taxon>Fabales</taxon>
        <taxon>Fabaceae</taxon>
        <taxon>Papilionoideae</taxon>
        <taxon>50 kb inversion clade</taxon>
        <taxon>NPAAA clade</taxon>
        <taxon>indigoferoid/millettioid clade</taxon>
        <taxon>Phaseoleae</taxon>
        <taxon>Vigna</taxon>
    </lineage>
</organism>
<dbReference type="InterPro" id="IPR056319">
    <property type="entry name" value="NOMO_7th"/>
</dbReference>
<feature type="domain" description="NOMO seventh transthyretin-like" evidence="4">
    <location>
        <begin position="184"/>
        <end position="247"/>
    </location>
</feature>
<dbReference type="InterPro" id="IPR051417">
    <property type="entry name" value="SDr/BOS_complex"/>
</dbReference>
<comment type="caution">
    <text evidence="5">The sequence shown here is derived from an EMBL/GenBank/DDBJ whole genome shotgun (WGS) entry which is preliminary data.</text>
</comment>
<keyword evidence="3" id="KW-0812">Transmembrane</keyword>
<feature type="transmembrane region" description="Helical" evidence="3">
    <location>
        <begin position="105"/>
        <end position="128"/>
    </location>
</feature>
<evidence type="ECO:0000259" key="4">
    <source>
        <dbReference type="Pfam" id="PF23141"/>
    </source>
</evidence>
<dbReference type="Pfam" id="PF23141">
    <property type="entry name" value="Ig_NOMO"/>
    <property type="match status" value="1"/>
</dbReference>
<evidence type="ECO:0000256" key="1">
    <source>
        <dbReference type="ARBA" id="ARBA00022729"/>
    </source>
</evidence>
<accession>A0A8T0KW83</accession>
<dbReference type="GO" id="GO:0005789">
    <property type="term" value="C:endoplasmic reticulum membrane"/>
    <property type="evidence" value="ECO:0007669"/>
    <property type="project" value="TreeGrafter"/>
</dbReference>
<dbReference type="EMBL" id="JABFOF010000003">
    <property type="protein sequence ID" value="KAG2402513.1"/>
    <property type="molecule type" value="Genomic_DNA"/>
</dbReference>
<gene>
    <name evidence="5" type="ORF">HKW66_Vig0237100</name>
</gene>
<keyword evidence="1" id="KW-0732">Signal</keyword>
<dbReference type="AlphaFoldDB" id="A0A8T0KW83"/>
<keyword evidence="3" id="KW-0472">Membrane</keyword>
<evidence type="ECO:0000313" key="5">
    <source>
        <dbReference type="EMBL" id="KAG2402513.1"/>
    </source>
</evidence>
<feature type="region of interest" description="Disordered" evidence="2">
    <location>
        <begin position="74"/>
        <end position="93"/>
    </location>
</feature>
<reference evidence="5 6" key="1">
    <citation type="submission" date="2020-05" db="EMBL/GenBank/DDBJ databases">
        <title>Vigna angularis (adzuki bean) Var. LongXiaoDou No. 4 denovo assembly.</title>
        <authorList>
            <person name="Xiang H."/>
        </authorList>
    </citation>
    <scope>NUCLEOTIDE SEQUENCE [LARGE SCALE GENOMIC DNA]</scope>
    <source>
        <tissue evidence="5">Leaf</tissue>
    </source>
</reference>
<evidence type="ECO:0000256" key="2">
    <source>
        <dbReference type="SAM" id="MobiDB-lite"/>
    </source>
</evidence>
<protein>
    <recommendedName>
        <fullName evidence="4">NOMO seventh transthyretin-like domain-containing protein</fullName>
    </recommendedName>
</protein>